<dbReference type="VEuPathDB" id="TriTrypDB:BSAL_36550"/>
<dbReference type="EMBL" id="CYKH01002028">
    <property type="protein sequence ID" value="CUG92292.1"/>
    <property type="molecule type" value="Genomic_DNA"/>
</dbReference>
<sequence>MFYRSQHALALEEDFIFRFQTCFFFKNPPPPASQHLTPQENEKSSSQYSVLKQNNLNNERYKWDKTHIQYAAFVGRREAHCLVDVLERVGRYFFSNEQAQPFLTLSWFSPSARLFFFRERESRIFRVDIECVGVHDSYPKHFYYFSNIPAPRGKQQPGSSVVSYQTINPVSKKQTSQFAARRFWV</sequence>
<evidence type="ECO:0000313" key="1">
    <source>
        <dbReference type="EMBL" id="CUG92292.1"/>
    </source>
</evidence>
<protein>
    <submittedName>
        <fullName evidence="1">Uncharacterized protein</fullName>
    </submittedName>
</protein>
<name>A0A0S4JPW7_BODSA</name>
<dbReference type="AlphaFoldDB" id="A0A0S4JPW7"/>
<gene>
    <name evidence="1" type="ORF">BSAL_36550</name>
</gene>
<keyword evidence="2" id="KW-1185">Reference proteome</keyword>
<reference evidence="2" key="1">
    <citation type="submission" date="2015-09" db="EMBL/GenBank/DDBJ databases">
        <authorList>
            <consortium name="Pathogen Informatics"/>
        </authorList>
    </citation>
    <scope>NUCLEOTIDE SEQUENCE [LARGE SCALE GENOMIC DNA]</scope>
    <source>
        <strain evidence="2">Lake Konstanz</strain>
    </source>
</reference>
<accession>A0A0S4JPW7</accession>
<organism evidence="1 2">
    <name type="scientific">Bodo saltans</name>
    <name type="common">Flagellated protozoan</name>
    <dbReference type="NCBI Taxonomy" id="75058"/>
    <lineage>
        <taxon>Eukaryota</taxon>
        <taxon>Discoba</taxon>
        <taxon>Euglenozoa</taxon>
        <taxon>Kinetoplastea</taxon>
        <taxon>Metakinetoplastina</taxon>
        <taxon>Eubodonida</taxon>
        <taxon>Bodonidae</taxon>
        <taxon>Bodo</taxon>
    </lineage>
</organism>
<proteinExistence type="predicted"/>
<evidence type="ECO:0000313" key="2">
    <source>
        <dbReference type="Proteomes" id="UP000051952"/>
    </source>
</evidence>
<dbReference type="Proteomes" id="UP000051952">
    <property type="component" value="Unassembled WGS sequence"/>
</dbReference>